<dbReference type="InterPro" id="IPR052895">
    <property type="entry name" value="HetReg/Transcr_Mod"/>
</dbReference>
<dbReference type="OrthoDB" id="4156910at2759"/>
<name>A0A0D1YVY5_9EURO</name>
<proteinExistence type="predicted"/>
<feature type="domain" description="Heterokaryon incompatibility" evidence="1">
    <location>
        <begin position="143"/>
        <end position="319"/>
    </location>
</feature>
<evidence type="ECO:0000313" key="3">
    <source>
        <dbReference type="Proteomes" id="UP000053599"/>
    </source>
</evidence>
<evidence type="ECO:0000313" key="2">
    <source>
        <dbReference type="EMBL" id="KIV86717.1"/>
    </source>
</evidence>
<dbReference type="PANTHER" id="PTHR24148">
    <property type="entry name" value="ANKYRIN REPEAT DOMAIN-CONTAINING PROTEIN 39 HOMOLOG-RELATED"/>
    <property type="match status" value="1"/>
</dbReference>
<sequence>MMDTQLNSQELPLESFPYPQNDDFYARRVYAKLDDTNDEIRLVRVLPGNPEDPIQCELVQNIRLGSLQQERPELTDHLRLENFKRELSRCAGLHPAGTELKVDELGHEDCLQQGYSGITQCEMQGRHLAGEEDNSHSPPGDEYYALSYVAGDLPDIEPITLAGVVFNVYRSIADAIRRLRLKSSVLQIWIDQFCINQCDGNEKSEQVTKMKEIYRMADEVLIWLGHSQESKETFVKSLLQRCGDLSSFVRSGGVPGYGASFATDPDQTIQTRVAKLTEILGCTQTQDILWTLKPGSSARRLLSEWSHLSWFGRCWTLQEAAVAYKATFIYGNESWSREMQLQAIRLLQEICTALTFAPSDAEGREQASYLLDVVSPFKAFSDVLEFEGRLKLLELSEVLNLSRTLKCTDPRDHVYSILGLVGSDHGIQTDYRRSNSTKNVFAEATRAIIEHERCLDVIAGGSEHDMYTSPFHLPSWVPDFASGYGRNTLAFPYRLSRKFKSRCIPDPRLMFSDAAAANGSSTILECSGKILSSLVACSAALGEVGAASDAASTSTLLENWKSCMAYAGIDNIYPPTQEAADTAFSTAMFLDANGLFWPQNDEARQSEYSTLSVQKITRWGDWRFFVSAGGYIGFAPAQVNSDDLLVLLVNCSAALAVREISTGPDHGYHLLGAVYLYGFEIDKEFQDKLRDPVEMSALQTIRLI</sequence>
<evidence type="ECO:0000259" key="1">
    <source>
        <dbReference type="Pfam" id="PF06985"/>
    </source>
</evidence>
<dbReference type="Pfam" id="PF06985">
    <property type="entry name" value="HET"/>
    <property type="match status" value="1"/>
</dbReference>
<dbReference type="STRING" id="1016849.A0A0D1YVY5"/>
<accession>A0A0D1YVY5</accession>
<protein>
    <recommendedName>
        <fullName evidence="1">Heterokaryon incompatibility domain-containing protein</fullName>
    </recommendedName>
</protein>
<dbReference type="Proteomes" id="UP000053599">
    <property type="component" value="Unassembled WGS sequence"/>
</dbReference>
<dbReference type="HOGENOM" id="CLU_391815_0_0_1"/>
<dbReference type="EMBL" id="KN846951">
    <property type="protein sequence ID" value="KIV86717.1"/>
    <property type="molecule type" value="Genomic_DNA"/>
</dbReference>
<organism evidence="2 3">
    <name type="scientific">Exophiala sideris</name>
    <dbReference type="NCBI Taxonomy" id="1016849"/>
    <lineage>
        <taxon>Eukaryota</taxon>
        <taxon>Fungi</taxon>
        <taxon>Dikarya</taxon>
        <taxon>Ascomycota</taxon>
        <taxon>Pezizomycotina</taxon>
        <taxon>Eurotiomycetes</taxon>
        <taxon>Chaetothyriomycetidae</taxon>
        <taxon>Chaetothyriales</taxon>
        <taxon>Herpotrichiellaceae</taxon>
        <taxon>Exophiala</taxon>
    </lineage>
</organism>
<dbReference type="InterPro" id="IPR010730">
    <property type="entry name" value="HET"/>
</dbReference>
<reference evidence="2 3" key="1">
    <citation type="submission" date="2015-01" db="EMBL/GenBank/DDBJ databases">
        <title>The Genome Sequence of Exophiala sideris CBS121828.</title>
        <authorList>
            <consortium name="The Broad Institute Genomics Platform"/>
            <person name="Cuomo C."/>
            <person name="de Hoog S."/>
            <person name="Gorbushina A."/>
            <person name="Stielow B."/>
            <person name="Teixiera M."/>
            <person name="Abouelleil A."/>
            <person name="Chapman S.B."/>
            <person name="Priest M."/>
            <person name="Young S.K."/>
            <person name="Wortman J."/>
            <person name="Nusbaum C."/>
            <person name="Birren B."/>
        </authorList>
    </citation>
    <scope>NUCLEOTIDE SEQUENCE [LARGE SCALE GENOMIC DNA]</scope>
    <source>
        <strain evidence="2 3">CBS 121828</strain>
    </source>
</reference>
<gene>
    <name evidence="2" type="ORF">PV11_02313</name>
</gene>
<dbReference type="PANTHER" id="PTHR24148:SF64">
    <property type="entry name" value="HETEROKARYON INCOMPATIBILITY DOMAIN-CONTAINING PROTEIN"/>
    <property type="match status" value="1"/>
</dbReference>
<dbReference type="AlphaFoldDB" id="A0A0D1YVY5"/>